<dbReference type="Proteomes" id="UP001158598">
    <property type="component" value="Chromosome"/>
</dbReference>
<evidence type="ECO:0000313" key="2">
    <source>
        <dbReference type="Proteomes" id="UP001158598"/>
    </source>
</evidence>
<reference evidence="1" key="1">
    <citation type="submission" date="2023-03" db="EMBL/GenBank/DDBJ databases">
        <authorList>
            <person name="Pearce D."/>
        </authorList>
    </citation>
    <scope>NUCLEOTIDE SEQUENCE</scope>
    <source>
        <strain evidence="1">Mc</strain>
    </source>
</reference>
<dbReference type="EMBL" id="OX458332">
    <property type="protein sequence ID" value="CAI8843361.1"/>
    <property type="molecule type" value="Genomic_DNA"/>
</dbReference>
<sequence length="181" mass="19776">MPWMSLRRGLRRDFVDLDFGVVLAMSGLLHVMLAATELDDPDFWVATVGDDGAGHLAARDEGLADFDPVIGLDQQDFFEGNFLTGFGIEGLDLHLVAGLDAVLFAASLDNSVHVQVLLRGIRVNAQFYRNASAQVNGSRGCVRPVHGRRCPFPGLAFFRNVLYKISRANGTNNKSTTLTHC</sequence>
<name>A0AA35UIY1_METCP</name>
<proteinExistence type="predicted"/>
<dbReference type="AlphaFoldDB" id="A0AA35UIY1"/>
<evidence type="ECO:0000313" key="1">
    <source>
        <dbReference type="EMBL" id="CAI8843361.1"/>
    </source>
</evidence>
<gene>
    <name evidence="1" type="ORF">MCNOR_2357</name>
</gene>
<accession>A0AA35UIY1</accession>
<organism evidence="1 2">
    <name type="scientific">Methylococcus capsulatus</name>
    <dbReference type="NCBI Taxonomy" id="414"/>
    <lineage>
        <taxon>Bacteria</taxon>
        <taxon>Pseudomonadati</taxon>
        <taxon>Pseudomonadota</taxon>
        <taxon>Gammaproteobacteria</taxon>
        <taxon>Methylococcales</taxon>
        <taxon>Methylococcaceae</taxon>
        <taxon>Methylococcus</taxon>
    </lineage>
</organism>
<protein>
    <submittedName>
        <fullName evidence="1">Uncharacterized protein</fullName>
    </submittedName>
</protein>